<name>E3R126_COLGM</name>
<evidence type="ECO:0000313" key="3">
    <source>
        <dbReference type="Proteomes" id="UP000008782"/>
    </source>
</evidence>
<dbReference type="Pfam" id="PF13417">
    <property type="entry name" value="GST_N_3"/>
    <property type="match status" value="1"/>
</dbReference>
<sequence length="113" mass="12424">MPPAFTLYGARGSTNTDRVRLSPRLASPTTNSCSLTCNRSVENIKRHLWGKVPVVTFPDSFNLYESRAICKYLASKYSFPPLPLGPDAKAAGLFDQAQSEEMLLLVSQGSQSR</sequence>
<dbReference type="SUPFAM" id="SSF52833">
    <property type="entry name" value="Thioredoxin-like"/>
    <property type="match status" value="1"/>
</dbReference>
<dbReference type="InterPro" id="IPR004045">
    <property type="entry name" value="Glutathione_S-Trfase_N"/>
</dbReference>
<gene>
    <name evidence="2" type="ORF">GLRG_11960</name>
</gene>
<dbReference type="eggNOG" id="KOG0867">
    <property type="taxonomic scope" value="Eukaryota"/>
</dbReference>
<dbReference type="RefSeq" id="XP_008100834.1">
    <property type="nucleotide sequence ID" value="XM_008102643.1"/>
</dbReference>
<proteinExistence type="predicted"/>
<dbReference type="HOGENOM" id="CLU_2133321_0_0_1"/>
<reference evidence="3" key="1">
    <citation type="journal article" date="2012" name="Nat. Genet.">
        <title>Lifestyle transitions in plant pathogenic Colletotrichum fungi deciphered by genome and transcriptome analyses.</title>
        <authorList>
            <person name="O'Connell R.J."/>
            <person name="Thon M.R."/>
            <person name="Hacquard S."/>
            <person name="Amyotte S.G."/>
            <person name="Kleemann J."/>
            <person name="Torres M.F."/>
            <person name="Damm U."/>
            <person name="Buiate E.A."/>
            <person name="Epstein L."/>
            <person name="Alkan N."/>
            <person name="Altmueller J."/>
            <person name="Alvarado-Balderrama L."/>
            <person name="Bauser C.A."/>
            <person name="Becker C."/>
            <person name="Birren B.W."/>
            <person name="Chen Z."/>
            <person name="Choi J."/>
            <person name="Crouch J.A."/>
            <person name="Duvick J.P."/>
            <person name="Farman M.A."/>
            <person name="Gan P."/>
            <person name="Heiman D."/>
            <person name="Henrissat B."/>
            <person name="Howard R.J."/>
            <person name="Kabbage M."/>
            <person name="Koch C."/>
            <person name="Kracher B."/>
            <person name="Kubo Y."/>
            <person name="Law A.D."/>
            <person name="Lebrun M.-H."/>
            <person name="Lee Y.-H."/>
            <person name="Miyara I."/>
            <person name="Moore N."/>
            <person name="Neumann U."/>
            <person name="Nordstroem K."/>
            <person name="Panaccione D.G."/>
            <person name="Panstruga R."/>
            <person name="Place M."/>
            <person name="Proctor R.H."/>
            <person name="Prusky D."/>
            <person name="Rech G."/>
            <person name="Reinhardt R."/>
            <person name="Rollins J.A."/>
            <person name="Rounsley S."/>
            <person name="Schardl C.L."/>
            <person name="Schwartz D.C."/>
            <person name="Shenoy N."/>
            <person name="Shirasu K."/>
            <person name="Sikhakolli U.R."/>
            <person name="Stueber K."/>
            <person name="Sukno S.A."/>
            <person name="Sweigard J.A."/>
            <person name="Takano Y."/>
            <person name="Takahara H."/>
            <person name="Trail F."/>
            <person name="van der Does H.C."/>
            <person name="Voll L.M."/>
            <person name="Will I."/>
            <person name="Young S."/>
            <person name="Zeng Q."/>
            <person name="Zhang J."/>
            <person name="Zhou S."/>
            <person name="Dickman M.B."/>
            <person name="Schulze-Lefert P."/>
            <person name="Ver Loren van Themaat E."/>
            <person name="Ma L.-J."/>
            <person name="Vaillancourt L.J."/>
        </authorList>
    </citation>
    <scope>NUCLEOTIDE SEQUENCE [LARGE SCALE GENOMIC DNA]</scope>
    <source>
        <strain evidence="3">M1.001 / M2 / FGSC 10212</strain>
    </source>
</reference>
<dbReference type="GeneID" id="24417323"/>
<dbReference type="AlphaFoldDB" id="E3R126"/>
<protein>
    <recommendedName>
        <fullName evidence="1">GST N-terminal domain-containing protein</fullName>
    </recommendedName>
</protein>
<dbReference type="STRING" id="645133.E3R126"/>
<feature type="domain" description="GST N-terminal" evidence="1">
    <location>
        <begin position="3"/>
        <end position="81"/>
    </location>
</feature>
<dbReference type="Gene3D" id="3.40.30.10">
    <property type="entry name" value="Glutaredoxin"/>
    <property type="match status" value="1"/>
</dbReference>
<dbReference type="VEuPathDB" id="FungiDB:GLRG_11960"/>
<organism evidence="3">
    <name type="scientific">Colletotrichum graminicola (strain M1.001 / M2 / FGSC 10212)</name>
    <name type="common">Maize anthracnose fungus</name>
    <name type="synonym">Glomerella graminicola</name>
    <dbReference type="NCBI Taxonomy" id="645133"/>
    <lineage>
        <taxon>Eukaryota</taxon>
        <taxon>Fungi</taxon>
        <taxon>Dikarya</taxon>
        <taxon>Ascomycota</taxon>
        <taxon>Pezizomycotina</taxon>
        <taxon>Sordariomycetes</taxon>
        <taxon>Hypocreomycetidae</taxon>
        <taxon>Glomerellales</taxon>
        <taxon>Glomerellaceae</taxon>
        <taxon>Colletotrichum</taxon>
        <taxon>Colletotrichum graminicola species complex</taxon>
    </lineage>
</organism>
<keyword evidence="3" id="KW-1185">Reference proteome</keyword>
<accession>E3R126</accession>
<dbReference type="Proteomes" id="UP000008782">
    <property type="component" value="Unassembled WGS sequence"/>
</dbReference>
<evidence type="ECO:0000259" key="1">
    <source>
        <dbReference type="PROSITE" id="PS50404"/>
    </source>
</evidence>
<dbReference type="OrthoDB" id="249703at2759"/>
<dbReference type="PROSITE" id="PS50404">
    <property type="entry name" value="GST_NTER"/>
    <property type="match status" value="1"/>
</dbReference>
<dbReference type="InterPro" id="IPR036249">
    <property type="entry name" value="Thioredoxin-like_sf"/>
</dbReference>
<evidence type="ECO:0000313" key="2">
    <source>
        <dbReference type="EMBL" id="EFQ36814.1"/>
    </source>
</evidence>
<dbReference type="EMBL" id="GG697566">
    <property type="protein sequence ID" value="EFQ36814.1"/>
    <property type="molecule type" value="Genomic_DNA"/>
</dbReference>